<dbReference type="PANTHER" id="PTHR43737:SF1">
    <property type="entry name" value="DUF1501 DOMAIN-CONTAINING PROTEIN"/>
    <property type="match status" value="1"/>
</dbReference>
<evidence type="ECO:0000256" key="1">
    <source>
        <dbReference type="SAM" id="SignalP"/>
    </source>
</evidence>
<dbReference type="PANTHER" id="PTHR43737">
    <property type="entry name" value="BLL7424 PROTEIN"/>
    <property type="match status" value="1"/>
</dbReference>
<evidence type="ECO:0000313" key="4">
    <source>
        <dbReference type="Proteomes" id="UP001336250"/>
    </source>
</evidence>
<dbReference type="Pfam" id="PF16841">
    <property type="entry name" value="CBM60"/>
    <property type="match status" value="1"/>
</dbReference>
<dbReference type="EMBL" id="JAZIBG010000009">
    <property type="protein sequence ID" value="MEF7612935.1"/>
    <property type="molecule type" value="Genomic_DNA"/>
</dbReference>
<dbReference type="Pfam" id="PF08811">
    <property type="entry name" value="DUF1800"/>
    <property type="match status" value="1"/>
</dbReference>
<name>A0AAW9QCW4_9BURK</name>
<protein>
    <submittedName>
        <fullName evidence="3">DUF1800 family protein</fullName>
    </submittedName>
</protein>
<dbReference type="Proteomes" id="UP001336250">
    <property type="component" value="Unassembled WGS sequence"/>
</dbReference>
<proteinExistence type="predicted"/>
<comment type="caution">
    <text evidence="3">The sequence shown here is derived from an EMBL/GenBank/DDBJ whole genome shotgun (WGS) entry which is preliminary data.</text>
</comment>
<gene>
    <name evidence="3" type="ORF">V4F39_03360</name>
</gene>
<dbReference type="AlphaFoldDB" id="A0AAW9QCW4"/>
<reference evidence="3 4" key="1">
    <citation type="submission" date="2024-02" db="EMBL/GenBank/DDBJ databases">
        <title>Genome sequence of Aquincola sp. MAHUQ-54.</title>
        <authorList>
            <person name="Huq M.A."/>
        </authorList>
    </citation>
    <scope>NUCLEOTIDE SEQUENCE [LARGE SCALE GENOMIC DNA]</scope>
    <source>
        <strain evidence="3 4">MAHUQ-54</strain>
    </source>
</reference>
<accession>A0AAW9QCW4</accession>
<evidence type="ECO:0000313" key="3">
    <source>
        <dbReference type="EMBL" id="MEF7612935.1"/>
    </source>
</evidence>
<feature type="signal peptide" evidence="1">
    <location>
        <begin position="1"/>
        <end position="28"/>
    </location>
</feature>
<dbReference type="InterPro" id="IPR031768">
    <property type="entry name" value="CBM60_xylan-bd"/>
</dbReference>
<dbReference type="RefSeq" id="WP_332287844.1">
    <property type="nucleotide sequence ID" value="NZ_JAZIBG010000009.1"/>
</dbReference>
<dbReference type="InterPro" id="IPR014917">
    <property type="entry name" value="DUF1800"/>
</dbReference>
<organism evidence="3 4">
    <name type="scientific">Aquincola agrisoli</name>
    <dbReference type="NCBI Taxonomy" id="3119538"/>
    <lineage>
        <taxon>Bacteria</taxon>
        <taxon>Pseudomonadati</taxon>
        <taxon>Pseudomonadota</taxon>
        <taxon>Betaproteobacteria</taxon>
        <taxon>Burkholderiales</taxon>
        <taxon>Sphaerotilaceae</taxon>
        <taxon>Aquincola</taxon>
    </lineage>
</organism>
<feature type="domain" description="Carbohydrate binding module xylan-binding" evidence="2">
    <location>
        <begin position="31"/>
        <end position="121"/>
    </location>
</feature>
<dbReference type="Gene3D" id="2.60.60.40">
    <property type="match status" value="1"/>
</dbReference>
<keyword evidence="1" id="KW-0732">Signal</keyword>
<keyword evidence="4" id="KW-1185">Reference proteome</keyword>
<sequence length="697" mass="74333">MTPSTFFPAPRRAAALALLACAAAPAFGAATLTLRAWADLAADVGAQMQLRVDGQVIGTVEVRSTAASDYRFTVPALQAGSKVEVVFLNDGGGNGQDRNLHVGSLASGSQTVTPQAAGAVFDRGGGALAFDGLDLLPAQSGLYWSGALRLTWPAAPVDPAVAAKQAAARLLMQGSFGPTMAELTRVSQMTPAAWIAEQMALPFTPSYVDHVQGRYARGDAWRPGGANYDPTWIGQHFWANAAKAPDQLRHRVGWALHQVLTVSQADPNLWAHTRAYAGYLDTLNRHAFGNYRALLEAVALSPATGLYLSHLRNRKEDAATGRVPDENFARELMQLFTIGLHELNIDGTPRRDAAGRPIETYGNADVSALARVFTGWSWGFADNQLTDANFRWREPELSAARDDQADLQRMKAYPGQHSGAEKRLFAGKPHAVVLAAGNTAQEDVRLALDALFRHPNVGPFIGRQLIQRLVKSHPSPGYVGRVAGVFNNNGQGVRGDLGAVVKAILLDAEARTPGAGPAEGKLREPVLRVAHWMRALGARSVTGEYLLSWELEPSGQHPMFPPSVFGYYRPGYVPPLPGFAAGGVTAPELQIVNEVSAAAWVDLALSMSWDGLGWTGAGRDIVPDVAPLAALARAGNVGGLVDRLDLLLFAGRMSAGLRQAVVDTVLGVGGTTEESHLHRARAALLVALASNEFQVQR</sequence>
<feature type="chain" id="PRO_5043846985" evidence="1">
    <location>
        <begin position="29"/>
        <end position="697"/>
    </location>
</feature>
<evidence type="ECO:0000259" key="2">
    <source>
        <dbReference type="Pfam" id="PF16841"/>
    </source>
</evidence>